<sequence length="383" mass="41356">MKMKLNSLTCAMALASSALVVPSVSQAAGTITFGEDQYVSVGFGMRGSYTSAEDGANDGGRSNDFNLDSARLYFSGSLNKYIKGMFNTEMNSDESMKVIDAAGIFQLTPDLAIWAGRFLSPSSRANMAGPYYTSGDGYWQNIAARYGWNGGTIGRDEGVAVVGTAFDQRLAYSFGAFEADKIFYYSLGEGAGTQTAFNEGDTGAAQGASDDLMYAGRLQYSFWDKEPGYYGTGNYLGAKDIFTVGVFARAKGDGAISATDIGDYSQVGADLLIEKKLAAGAISFEAAYYDYDTDDVFESEQGEAYAVGAGFIFNEKVGWGQFMPIVHYQNFDADNGIETERTDFGVNYIIDGYNAQITAIYRTLEVTNESDDDAFVISTQLQF</sequence>
<dbReference type="AlphaFoldDB" id="A0A7C1ZXN5"/>
<accession>A0A7C1ZXN5</accession>
<dbReference type="Proteomes" id="UP000886384">
    <property type="component" value="Unassembled WGS sequence"/>
</dbReference>
<dbReference type="Gene3D" id="2.40.160.10">
    <property type="entry name" value="Porin"/>
    <property type="match status" value="1"/>
</dbReference>
<feature type="signal peptide" evidence="1">
    <location>
        <begin position="1"/>
        <end position="27"/>
    </location>
</feature>
<feature type="chain" id="PRO_5028362714" evidence="1">
    <location>
        <begin position="28"/>
        <end position="383"/>
    </location>
</feature>
<organism evidence="2">
    <name type="scientific">Methylophaga aminisulfidivorans</name>
    <dbReference type="NCBI Taxonomy" id="230105"/>
    <lineage>
        <taxon>Bacteria</taxon>
        <taxon>Pseudomonadati</taxon>
        <taxon>Pseudomonadota</taxon>
        <taxon>Gammaproteobacteria</taxon>
        <taxon>Thiotrichales</taxon>
        <taxon>Piscirickettsiaceae</taxon>
        <taxon>Methylophaga</taxon>
    </lineage>
</organism>
<name>A0A7C1ZXN5_9GAMM</name>
<evidence type="ECO:0000313" key="2">
    <source>
        <dbReference type="EMBL" id="HEC75410.1"/>
    </source>
</evidence>
<proteinExistence type="predicted"/>
<protein>
    <submittedName>
        <fullName evidence="2">Porin</fullName>
    </submittedName>
</protein>
<reference evidence="2" key="1">
    <citation type="journal article" date="2020" name="mSystems">
        <title>Genome- and Community-Level Interaction Insights into Carbon Utilization and Element Cycling Functions of Hydrothermarchaeota in Hydrothermal Sediment.</title>
        <authorList>
            <person name="Zhou Z."/>
            <person name="Liu Y."/>
            <person name="Xu W."/>
            <person name="Pan J."/>
            <person name="Luo Z.H."/>
            <person name="Li M."/>
        </authorList>
    </citation>
    <scope>NUCLEOTIDE SEQUENCE [LARGE SCALE GENOMIC DNA]</scope>
    <source>
        <strain evidence="2">HyVt-380</strain>
    </source>
</reference>
<evidence type="ECO:0000256" key="1">
    <source>
        <dbReference type="SAM" id="SignalP"/>
    </source>
</evidence>
<keyword evidence="1" id="KW-0732">Signal</keyword>
<comment type="caution">
    <text evidence="2">The sequence shown here is derived from an EMBL/GenBank/DDBJ whole genome shotgun (WGS) entry which is preliminary data.</text>
</comment>
<dbReference type="EMBL" id="DRHY01000320">
    <property type="protein sequence ID" value="HEC75410.1"/>
    <property type="molecule type" value="Genomic_DNA"/>
</dbReference>
<gene>
    <name evidence="2" type="ORF">ENI26_13750</name>
</gene>
<dbReference type="InterPro" id="IPR023614">
    <property type="entry name" value="Porin_dom_sf"/>
</dbReference>